<dbReference type="EMBL" id="JBEHEF010000007">
    <property type="protein sequence ID" value="MEQ9938331.1"/>
    <property type="molecule type" value="Genomic_DNA"/>
</dbReference>
<name>A0ABV1PAY3_9GAMM</name>
<dbReference type="Proteomes" id="UP001463408">
    <property type="component" value="Unassembled WGS sequence"/>
</dbReference>
<evidence type="ECO:0000313" key="2">
    <source>
        <dbReference type="Proteomes" id="UP001463408"/>
    </source>
</evidence>
<organism evidence="1 2">
    <name type="scientific">Pectobacterium polonicum</name>
    <dbReference type="NCBI Taxonomy" id="2485124"/>
    <lineage>
        <taxon>Bacteria</taxon>
        <taxon>Pseudomonadati</taxon>
        <taxon>Pseudomonadota</taxon>
        <taxon>Gammaproteobacteria</taxon>
        <taxon>Enterobacterales</taxon>
        <taxon>Pectobacteriaceae</taxon>
        <taxon>Pectobacterium</taxon>
    </lineage>
</organism>
<sequence length="110" mass="12753">MIRKKTQRNHKVEACKIIFVYWCKNEQARGNVVMKTCVADRQIMLREPFPQINAAQYAQILSIAETEDYFMTLPRKLATAVSTFSPLQHMMQTIIKGEIACHWQLPILGQ</sequence>
<evidence type="ECO:0000313" key="1">
    <source>
        <dbReference type="EMBL" id="MEQ9938331.1"/>
    </source>
</evidence>
<reference evidence="1 2" key="1">
    <citation type="submission" date="2024-06" db="EMBL/GenBank/DDBJ databases">
        <title>Pangenomics to understand the prophage dynamics in the radiating lineages of P. brasiliense.</title>
        <authorList>
            <person name="Pardeshi L.A."/>
            <person name="Van Duivenbode I."/>
            <person name="Jonkheer E.M."/>
            <person name="Pel M.J.C."/>
            <person name="Kupczok A."/>
            <person name="De Ridder D."/>
            <person name="Smit S."/>
            <person name="Van Der Lee T.J."/>
        </authorList>
    </citation>
    <scope>NUCLEOTIDE SEQUENCE [LARGE SCALE GENOMIC DNA]</scope>
    <source>
        <strain evidence="1 2">PD 8607</strain>
    </source>
</reference>
<keyword evidence="2" id="KW-1185">Reference proteome</keyword>
<protein>
    <submittedName>
        <fullName evidence="1">Uncharacterized protein</fullName>
    </submittedName>
</protein>
<dbReference type="RefSeq" id="WP_273856916.1">
    <property type="nucleotide sequence ID" value="NZ_JAQRNC010000015.1"/>
</dbReference>
<gene>
    <name evidence="1" type="ORF">ABRQ07_12010</name>
</gene>
<accession>A0ABV1PAY3</accession>
<comment type="caution">
    <text evidence="1">The sequence shown here is derived from an EMBL/GenBank/DDBJ whole genome shotgun (WGS) entry which is preliminary data.</text>
</comment>
<proteinExistence type="predicted"/>